<proteinExistence type="inferred from homology"/>
<sequence>MAENDQRFSAETAVKPGEQTKGDNSSLIPSVEGALPPRTGYLRVNWYKRTGKYRPFPTSCAAGCALIAVSLFSLGLVLCGAKHTTSGILAGLFLFSSGLVQIITGIWAIVDNNVWGSTFLLCYGAFFMSLGSIISDLFGVVSSYESTSDFDNAFGLYLISWLVFTFFMWIATIKSTLPLFALMTFLWVFFLLYAIAVFGNHSGCKTAAGIFCFLSSACAFYGMYDGLHSKASAYLPSPEGKWTRMPGSTNAPTDESRVEII</sequence>
<dbReference type="EMBL" id="CABFWN010000006">
    <property type="protein sequence ID" value="VUG20028.1"/>
    <property type="molecule type" value="Genomic_DNA"/>
</dbReference>
<feature type="transmembrane region" description="Helical" evidence="7">
    <location>
        <begin position="153"/>
        <end position="171"/>
    </location>
</feature>
<dbReference type="OrthoDB" id="3648309at2759"/>
<name>A0A7D9H431_DEKBR</name>
<feature type="transmembrane region" description="Helical" evidence="7">
    <location>
        <begin position="88"/>
        <end position="110"/>
    </location>
</feature>
<feature type="region of interest" description="Disordered" evidence="6">
    <location>
        <begin position="1"/>
        <end position="32"/>
    </location>
</feature>
<dbReference type="Proteomes" id="UP000478008">
    <property type="component" value="Unassembled WGS sequence"/>
</dbReference>
<dbReference type="AlphaFoldDB" id="A0A7D9H431"/>
<dbReference type="GO" id="GO:0005886">
    <property type="term" value="C:plasma membrane"/>
    <property type="evidence" value="ECO:0007669"/>
    <property type="project" value="TreeGrafter"/>
</dbReference>
<comment type="subcellular location">
    <subcellularLocation>
        <location evidence="1">Membrane</location>
        <topology evidence="1">Multi-pass membrane protein</topology>
    </subcellularLocation>
</comment>
<evidence type="ECO:0000256" key="2">
    <source>
        <dbReference type="ARBA" id="ARBA00005587"/>
    </source>
</evidence>
<dbReference type="EMBL" id="JABCYN010000056">
    <property type="protein sequence ID" value="KAF6005951.1"/>
    <property type="molecule type" value="Genomic_DNA"/>
</dbReference>
<dbReference type="InterPro" id="IPR000791">
    <property type="entry name" value="Gpr1/Fun34/SatP-like"/>
</dbReference>
<comment type="similarity">
    <text evidence="2">Belongs to the acetate uptake transporter (AceTr) (TC 2.A.96) family.</text>
</comment>
<feature type="transmembrane region" description="Helical" evidence="7">
    <location>
        <begin position="116"/>
        <end position="141"/>
    </location>
</feature>
<evidence type="ECO:0000313" key="8">
    <source>
        <dbReference type="EMBL" id="KAF6005951.1"/>
    </source>
</evidence>
<evidence type="ECO:0000256" key="3">
    <source>
        <dbReference type="ARBA" id="ARBA00022692"/>
    </source>
</evidence>
<reference evidence="9" key="4">
    <citation type="journal article" name="BMC Genomics">
        <title>New genome assemblies reveal patterns of domestication and adaptation across Brettanomyces (Dekkera) species.</title>
        <authorList>
            <person name="Roach M.J."/>
            <person name="Borneman A.R."/>
        </authorList>
    </citation>
    <scope>NUCLEOTIDE SEQUENCE</scope>
    <source>
        <strain evidence="9">UCD 2041</strain>
    </source>
</reference>
<dbReference type="KEGG" id="bbrx:BRETT_004792"/>
<evidence type="ECO:0000256" key="1">
    <source>
        <dbReference type="ARBA" id="ARBA00004141"/>
    </source>
</evidence>
<dbReference type="Pfam" id="PF01184">
    <property type="entry name" value="Gpr1_Fun34_YaaH"/>
    <property type="match status" value="1"/>
</dbReference>
<feature type="transmembrane region" description="Helical" evidence="7">
    <location>
        <begin position="206"/>
        <end position="224"/>
    </location>
</feature>
<dbReference type="PANTHER" id="PTHR31123:SF1">
    <property type="entry name" value="ACCUMULATION OF DYADS PROTEIN 2-RELATED"/>
    <property type="match status" value="1"/>
</dbReference>
<dbReference type="Proteomes" id="UP000663131">
    <property type="component" value="Chromosome 7"/>
</dbReference>
<reference evidence="8 12" key="2">
    <citation type="journal article" date="2020" name="Appl. Microbiol. Biotechnol.">
        <title>Targeted gene deletion in Brettanomyces bruxellensis with an expression-free CRISPR-Cas9 system.</title>
        <authorList>
            <person name="Varela C."/>
            <person name="Bartel C."/>
            <person name="Onetto C."/>
            <person name="Borneman A."/>
        </authorList>
    </citation>
    <scope>NUCLEOTIDE SEQUENCE [LARGE SCALE GENOMIC DNA]</scope>
    <source>
        <strain evidence="8 12">AWRI1613</strain>
    </source>
</reference>
<evidence type="ECO:0000256" key="4">
    <source>
        <dbReference type="ARBA" id="ARBA00022989"/>
    </source>
</evidence>
<evidence type="ECO:0000313" key="12">
    <source>
        <dbReference type="Proteomes" id="UP000568158"/>
    </source>
</evidence>
<reference evidence="9" key="3">
    <citation type="submission" date="2020-10" db="EMBL/GenBank/DDBJ databases">
        <authorList>
            <person name="Palmer J.M."/>
        </authorList>
    </citation>
    <scope>NUCLEOTIDE SEQUENCE</scope>
    <source>
        <strain evidence="9">UCD 2041</strain>
    </source>
</reference>
<gene>
    <name evidence="9" type="ORF">BRETT_004792</name>
    <name evidence="10" type="ORF">DEBR0S6_06106G</name>
    <name evidence="8" type="ORF">HII12_005174</name>
</gene>
<accession>A0A7D9H431</accession>
<dbReference type="Proteomes" id="UP000568158">
    <property type="component" value="Unassembled WGS sequence"/>
</dbReference>
<keyword evidence="11" id="KW-1185">Reference proteome</keyword>
<evidence type="ECO:0000256" key="6">
    <source>
        <dbReference type="SAM" id="MobiDB-lite"/>
    </source>
</evidence>
<dbReference type="GeneID" id="64576715"/>
<feature type="transmembrane region" description="Helical" evidence="7">
    <location>
        <begin position="56"/>
        <end position="81"/>
    </location>
</feature>
<keyword evidence="4 7" id="KW-1133">Transmembrane helix</keyword>
<dbReference type="InterPro" id="IPR051633">
    <property type="entry name" value="AceTr"/>
</dbReference>
<reference evidence="10 11" key="1">
    <citation type="submission" date="2019-07" db="EMBL/GenBank/DDBJ databases">
        <authorList>
            <person name="Friedrich A."/>
            <person name="Schacherer J."/>
        </authorList>
    </citation>
    <scope>NUCLEOTIDE SEQUENCE [LARGE SCALE GENOMIC DNA]</scope>
</reference>
<dbReference type="PANTHER" id="PTHR31123">
    <property type="entry name" value="ACCUMULATION OF DYADS PROTEIN 2-RELATED"/>
    <property type="match status" value="1"/>
</dbReference>
<dbReference type="RefSeq" id="XP_041136633.1">
    <property type="nucleotide sequence ID" value="XM_041283281.1"/>
</dbReference>
<organism evidence="10 11">
    <name type="scientific">Dekkera bruxellensis</name>
    <name type="common">Brettanomyces custersii</name>
    <dbReference type="NCBI Taxonomy" id="5007"/>
    <lineage>
        <taxon>Eukaryota</taxon>
        <taxon>Fungi</taxon>
        <taxon>Dikarya</taxon>
        <taxon>Ascomycota</taxon>
        <taxon>Saccharomycotina</taxon>
        <taxon>Pichiomycetes</taxon>
        <taxon>Pichiales</taxon>
        <taxon>Pichiaceae</taxon>
        <taxon>Brettanomyces</taxon>
    </lineage>
</organism>
<dbReference type="EMBL" id="CP063135">
    <property type="protein sequence ID" value="QOU20140.1"/>
    <property type="molecule type" value="Genomic_DNA"/>
</dbReference>
<evidence type="ECO:0000313" key="9">
    <source>
        <dbReference type="EMBL" id="QOU20140.1"/>
    </source>
</evidence>
<dbReference type="NCBIfam" id="NF038013">
    <property type="entry name" value="AceTr_1"/>
    <property type="match status" value="1"/>
</dbReference>
<keyword evidence="3 7" id="KW-0812">Transmembrane</keyword>
<evidence type="ECO:0000256" key="5">
    <source>
        <dbReference type="ARBA" id="ARBA00023136"/>
    </source>
</evidence>
<evidence type="ECO:0000313" key="10">
    <source>
        <dbReference type="EMBL" id="VUG20028.1"/>
    </source>
</evidence>
<keyword evidence="5 7" id="KW-0472">Membrane</keyword>
<evidence type="ECO:0000256" key="7">
    <source>
        <dbReference type="SAM" id="Phobius"/>
    </source>
</evidence>
<evidence type="ECO:0000313" key="11">
    <source>
        <dbReference type="Proteomes" id="UP000478008"/>
    </source>
</evidence>
<dbReference type="GO" id="GO:0015123">
    <property type="term" value="F:acetate transmembrane transporter activity"/>
    <property type="evidence" value="ECO:0007669"/>
    <property type="project" value="TreeGrafter"/>
</dbReference>
<protein>
    <submittedName>
        <fullName evidence="10">DEBR0S6_06106g1_1</fullName>
    </submittedName>
</protein>
<feature type="transmembrane region" description="Helical" evidence="7">
    <location>
        <begin position="177"/>
        <end position="199"/>
    </location>
</feature>